<comment type="similarity">
    <text evidence="2 8">Belongs to the carbamate kinase family.</text>
</comment>
<sequence length="314" mass="33776">MQETLVVALGGNAILRPGQRGTAEEQRDNLRQTGRQLVRLIQRGHRVVVTHGNGPQVGAILLQQEAGQARGVAAMPLDVCGAQSQGLLGYLVQQTLYNELVRANIEKSVVTLVTQTVVDPGDPAFSRPTKPIGPFYTEDEARALAQRTGHVYVEDAGRGWRRVVPSPDPVAIVEAQTIRDLVEAGVVVIAVGGGGIPVVREAGYSLTGVEAVIDKDLAASRLAVQMQADRLLVLTDVPWVYLGYRTPRQRPLTRVTVAEARRYMEAGEFAPGSMGPKVRACVEFVERTGRPAVITALERLEGAVYGGEGTTFVP</sequence>
<dbReference type="InterPro" id="IPR036393">
    <property type="entry name" value="AceGlu_kinase-like_sf"/>
</dbReference>
<dbReference type="GO" id="GO:0008804">
    <property type="term" value="F:carbamate kinase activity"/>
    <property type="evidence" value="ECO:0007669"/>
    <property type="project" value="UniProtKB-EC"/>
</dbReference>
<dbReference type="CDD" id="cd04235">
    <property type="entry name" value="AAK_CK"/>
    <property type="match status" value="1"/>
</dbReference>
<dbReference type="NCBIfam" id="TIGR00746">
    <property type="entry name" value="arcC"/>
    <property type="match status" value="1"/>
</dbReference>
<evidence type="ECO:0000313" key="11">
    <source>
        <dbReference type="Proteomes" id="UP001333102"/>
    </source>
</evidence>
<dbReference type="Pfam" id="PF00696">
    <property type="entry name" value="AA_kinase"/>
    <property type="match status" value="1"/>
</dbReference>
<dbReference type="PANTHER" id="PTHR30409">
    <property type="entry name" value="CARBAMATE KINASE"/>
    <property type="match status" value="1"/>
</dbReference>
<evidence type="ECO:0000256" key="7">
    <source>
        <dbReference type="NCBIfam" id="TIGR00746"/>
    </source>
</evidence>
<evidence type="ECO:0000256" key="1">
    <source>
        <dbReference type="ARBA" id="ARBA00005118"/>
    </source>
</evidence>
<evidence type="ECO:0000256" key="4">
    <source>
        <dbReference type="ARBA" id="ARBA00022679"/>
    </source>
</evidence>
<evidence type="ECO:0000256" key="6">
    <source>
        <dbReference type="ARBA" id="ARBA00048467"/>
    </source>
</evidence>
<dbReference type="InterPro" id="IPR001048">
    <property type="entry name" value="Asp/Glu/Uridylate_kinase"/>
</dbReference>
<dbReference type="Proteomes" id="UP001333102">
    <property type="component" value="Chromosome"/>
</dbReference>
<comment type="pathway">
    <text evidence="1">Metabolic intermediate metabolism; carbamoyl phosphate degradation; CO(2) and NH(3) from carbamoyl phosphate: step 1/1.</text>
</comment>
<keyword evidence="5 8" id="KW-0418">Kinase</keyword>
<evidence type="ECO:0000313" key="10">
    <source>
        <dbReference type="EMBL" id="WRP15555.1"/>
    </source>
</evidence>
<evidence type="ECO:0000256" key="5">
    <source>
        <dbReference type="ARBA" id="ARBA00022777"/>
    </source>
</evidence>
<evidence type="ECO:0000256" key="2">
    <source>
        <dbReference type="ARBA" id="ARBA00011066"/>
    </source>
</evidence>
<dbReference type="EMBL" id="CP141614">
    <property type="protein sequence ID" value="WRP15555.1"/>
    <property type="molecule type" value="Genomic_DNA"/>
</dbReference>
<name>A0ABZ1BSH2_9FIRM</name>
<dbReference type="RefSeq" id="WP_324669961.1">
    <property type="nucleotide sequence ID" value="NZ_CP141614.1"/>
</dbReference>
<dbReference type="NCBIfam" id="NF009007">
    <property type="entry name" value="PRK12352.1"/>
    <property type="match status" value="1"/>
</dbReference>
<dbReference type="InterPro" id="IPR003964">
    <property type="entry name" value="Carb_kinase"/>
</dbReference>
<dbReference type="Gene3D" id="3.40.1160.10">
    <property type="entry name" value="Acetylglutamate kinase-like"/>
    <property type="match status" value="1"/>
</dbReference>
<gene>
    <name evidence="10" type="primary">arcC</name>
    <name evidence="10" type="ORF">VLY81_05155</name>
</gene>
<comment type="catalytic activity">
    <reaction evidence="6">
        <text>hydrogencarbonate + NH4(+) + ATP = carbamoyl phosphate + ADP + H2O + H(+)</text>
        <dbReference type="Rhea" id="RHEA:10152"/>
        <dbReference type="ChEBI" id="CHEBI:15377"/>
        <dbReference type="ChEBI" id="CHEBI:15378"/>
        <dbReference type="ChEBI" id="CHEBI:17544"/>
        <dbReference type="ChEBI" id="CHEBI:28938"/>
        <dbReference type="ChEBI" id="CHEBI:30616"/>
        <dbReference type="ChEBI" id="CHEBI:58228"/>
        <dbReference type="ChEBI" id="CHEBI:456216"/>
        <dbReference type="EC" id="2.7.2.2"/>
    </reaction>
</comment>
<reference evidence="11" key="1">
    <citation type="submission" date="2023-12" db="EMBL/GenBank/DDBJ databases">
        <title>Novel isolates from deep terrestrial aquifers shed light on the physiology and ecology of the class Limnochordia.</title>
        <authorList>
            <person name="Karnachuk O.V."/>
            <person name="Lukina A.P."/>
            <person name="Avakyan M.R."/>
            <person name="Kadnikov V."/>
            <person name="Begmatov S."/>
            <person name="Beletsky A.V."/>
            <person name="Mardanov A.V."/>
            <person name="Ravin N.V."/>
        </authorList>
    </citation>
    <scope>NUCLEOTIDE SEQUENCE [LARGE SCALE GENOMIC DNA]</scope>
    <source>
        <strain evidence="11">LN</strain>
    </source>
</reference>
<dbReference type="PRINTS" id="PR01469">
    <property type="entry name" value="CARBMTKINASE"/>
</dbReference>
<keyword evidence="4 8" id="KW-0808">Transferase</keyword>
<evidence type="ECO:0000256" key="3">
    <source>
        <dbReference type="ARBA" id="ARBA00013070"/>
    </source>
</evidence>
<feature type="domain" description="Aspartate/glutamate/uridylate kinase" evidence="9">
    <location>
        <begin position="4"/>
        <end position="295"/>
    </location>
</feature>
<dbReference type="PANTHER" id="PTHR30409:SF1">
    <property type="entry name" value="CARBAMATE KINASE-RELATED"/>
    <property type="match status" value="1"/>
</dbReference>
<evidence type="ECO:0000256" key="8">
    <source>
        <dbReference type="PIRNR" id="PIRNR000723"/>
    </source>
</evidence>
<proteinExistence type="inferred from homology"/>
<protein>
    <recommendedName>
        <fullName evidence="3 7">Carbamate kinase</fullName>
    </recommendedName>
</protein>
<dbReference type="PIRSF" id="PIRSF000723">
    <property type="entry name" value="Carbamate_kin"/>
    <property type="match status" value="1"/>
</dbReference>
<accession>A0ABZ1BSH2</accession>
<evidence type="ECO:0000259" key="9">
    <source>
        <dbReference type="Pfam" id="PF00696"/>
    </source>
</evidence>
<keyword evidence="11" id="KW-1185">Reference proteome</keyword>
<organism evidence="10 11">
    <name type="scientific">Geochorda subterranea</name>
    <dbReference type="NCBI Taxonomy" id="3109564"/>
    <lineage>
        <taxon>Bacteria</taxon>
        <taxon>Bacillati</taxon>
        <taxon>Bacillota</taxon>
        <taxon>Limnochordia</taxon>
        <taxon>Limnochordales</taxon>
        <taxon>Geochordaceae</taxon>
        <taxon>Geochorda</taxon>
    </lineage>
</organism>
<dbReference type="SUPFAM" id="SSF53633">
    <property type="entry name" value="Carbamate kinase-like"/>
    <property type="match status" value="1"/>
</dbReference>